<evidence type="ECO:0000313" key="1">
    <source>
        <dbReference type="EMBL" id="MFC4219011.1"/>
    </source>
</evidence>
<reference evidence="2" key="1">
    <citation type="journal article" date="2019" name="Int. J. Syst. Evol. Microbiol.">
        <title>The Global Catalogue of Microorganisms (GCM) 10K type strain sequencing project: providing services to taxonomists for standard genome sequencing and annotation.</title>
        <authorList>
            <consortium name="The Broad Institute Genomics Platform"/>
            <consortium name="The Broad Institute Genome Sequencing Center for Infectious Disease"/>
            <person name="Wu L."/>
            <person name="Ma J."/>
        </authorList>
    </citation>
    <scope>NUCLEOTIDE SEQUENCE [LARGE SCALE GENOMIC DNA]</scope>
    <source>
        <strain evidence="2">CGMCC 1.15774</strain>
    </source>
</reference>
<accession>A0ABV8PIE8</accession>
<sequence>MKGIQNFIETGKGLLDLADLADDALANDKIGWEDLPLVVSVGGVVSKLKGAGEALPELLDADNEELATAKSELRAYAETKFEDLEGDKIEKIVADVFDAVIGIAGLFNNFRSFNAA</sequence>
<evidence type="ECO:0000313" key="2">
    <source>
        <dbReference type="Proteomes" id="UP001595841"/>
    </source>
</evidence>
<comment type="caution">
    <text evidence="1">The sequence shown here is derived from an EMBL/GenBank/DDBJ whole genome shotgun (WGS) entry which is preliminary data.</text>
</comment>
<dbReference type="EMBL" id="JBHSCL010000003">
    <property type="protein sequence ID" value="MFC4219011.1"/>
    <property type="molecule type" value="Genomic_DNA"/>
</dbReference>
<dbReference type="RefSeq" id="WP_379762403.1">
    <property type="nucleotide sequence ID" value="NZ_JBHSCL010000003.1"/>
</dbReference>
<dbReference type="Proteomes" id="UP001595841">
    <property type="component" value="Unassembled WGS sequence"/>
</dbReference>
<organism evidence="1 2">
    <name type="scientific">Flagellimonas marina</name>
    <dbReference type="NCBI Taxonomy" id="1775168"/>
    <lineage>
        <taxon>Bacteria</taxon>
        <taxon>Pseudomonadati</taxon>
        <taxon>Bacteroidota</taxon>
        <taxon>Flavobacteriia</taxon>
        <taxon>Flavobacteriales</taxon>
        <taxon>Flavobacteriaceae</taxon>
        <taxon>Flagellimonas</taxon>
    </lineage>
</organism>
<protein>
    <submittedName>
        <fullName evidence="1">Uncharacterized protein</fullName>
    </submittedName>
</protein>
<name>A0ABV8PIE8_9FLAO</name>
<proteinExistence type="predicted"/>
<gene>
    <name evidence="1" type="ORF">ACFOWS_02635</name>
</gene>
<keyword evidence="2" id="KW-1185">Reference proteome</keyword>